<evidence type="ECO:0000313" key="4">
    <source>
        <dbReference type="EMBL" id="SDW35023.1"/>
    </source>
</evidence>
<dbReference type="PANTHER" id="PTHR43584:SF8">
    <property type="entry name" value="N-ACETYLMURAMATE ALPHA-1-PHOSPHATE URIDYLYLTRANSFERASE"/>
    <property type="match status" value="1"/>
</dbReference>
<reference evidence="5" key="1">
    <citation type="submission" date="2016-10" db="EMBL/GenBank/DDBJ databases">
        <authorList>
            <person name="Varghese N."/>
        </authorList>
    </citation>
    <scope>NUCLEOTIDE SEQUENCE [LARGE SCALE GENOMIC DNA]</scope>
    <source>
        <strain evidence="5">DSM 12489</strain>
    </source>
</reference>
<organism evidence="4 5">
    <name type="scientific">Alicyclobacillus hesperidum</name>
    <dbReference type="NCBI Taxonomy" id="89784"/>
    <lineage>
        <taxon>Bacteria</taxon>
        <taxon>Bacillati</taxon>
        <taxon>Bacillota</taxon>
        <taxon>Bacilli</taxon>
        <taxon>Bacillales</taxon>
        <taxon>Alicyclobacillaceae</taxon>
        <taxon>Alicyclobacillus</taxon>
    </lineage>
</organism>
<dbReference type="EMBL" id="FNOJ01000004">
    <property type="protein sequence ID" value="SDW35023.1"/>
    <property type="molecule type" value="Genomic_DNA"/>
</dbReference>
<dbReference type="Pfam" id="PF00483">
    <property type="entry name" value="NTP_transferase"/>
    <property type="match status" value="1"/>
</dbReference>
<keyword evidence="2" id="KW-0548">Nucleotidyltransferase</keyword>
<dbReference type="SUPFAM" id="SSF53448">
    <property type="entry name" value="Nucleotide-diphospho-sugar transferases"/>
    <property type="match status" value="1"/>
</dbReference>
<dbReference type="InterPro" id="IPR005835">
    <property type="entry name" value="NTP_transferase_dom"/>
</dbReference>
<evidence type="ECO:0000256" key="2">
    <source>
        <dbReference type="ARBA" id="ARBA00022695"/>
    </source>
</evidence>
<feature type="domain" description="Nucleotidyl transferase" evidence="3">
    <location>
        <begin position="5"/>
        <end position="121"/>
    </location>
</feature>
<dbReference type="GO" id="GO:0016301">
    <property type="term" value="F:kinase activity"/>
    <property type="evidence" value="ECO:0007669"/>
    <property type="project" value="UniProtKB-KW"/>
</dbReference>
<evidence type="ECO:0000259" key="3">
    <source>
        <dbReference type="Pfam" id="PF00483"/>
    </source>
</evidence>
<dbReference type="AlphaFoldDB" id="A0A1H2STL5"/>
<dbReference type="PANTHER" id="PTHR43584">
    <property type="entry name" value="NUCLEOTIDYL TRANSFERASE"/>
    <property type="match status" value="1"/>
</dbReference>
<keyword evidence="4" id="KW-0418">Kinase</keyword>
<dbReference type="InterPro" id="IPR050065">
    <property type="entry name" value="GlmU-like"/>
</dbReference>
<dbReference type="InterPro" id="IPR029044">
    <property type="entry name" value="Nucleotide-diphossugar_trans"/>
</dbReference>
<gene>
    <name evidence="4" type="ORF">SAMN04489725_104242</name>
</gene>
<evidence type="ECO:0000256" key="1">
    <source>
        <dbReference type="ARBA" id="ARBA00022679"/>
    </source>
</evidence>
<dbReference type="Proteomes" id="UP000182589">
    <property type="component" value="Unassembled WGS sequence"/>
</dbReference>
<keyword evidence="5" id="KW-1185">Reference proteome</keyword>
<proteinExistence type="predicted"/>
<dbReference type="STRING" id="89784.SAMN04489725_104242"/>
<evidence type="ECO:0000313" key="5">
    <source>
        <dbReference type="Proteomes" id="UP000182589"/>
    </source>
</evidence>
<dbReference type="RefSeq" id="WP_040290231.1">
    <property type="nucleotide sequence ID" value="NZ_FNOJ01000004.1"/>
</dbReference>
<dbReference type="Gene3D" id="3.90.550.10">
    <property type="entry name" value="Spore Coat Polysaccharide Biosynthesis Protein SpsA, Chain A"/>
    <property type="match status" value="1"/>
</dbReference>
<keyword evidence="1" id="KW-0808">Transferase</keyword>
<name>A0A1H2STL5_9BACL</name>
<dbReference type="GO" id="GO:0016779">
    <property type="term" value="F:nucleotidyltransferase activity"/>
    <property type="evidence" value="ECO:0007669"/>
    <property type="project" value="UniProtKB-KW"/>
</dbReference>
<accession>A0A1H2STL5</accession>
<dbReference type="CDD" id="cd02523">
    <property type="entry name" value="PC_cytidylyltransferase"/>
    <property type="match status" value="1"/>
</dbReference>
<protein>
    <submittedName>
        <fullName evidence="4">Choline kinase</fullName>
    </submittedName>
</protein>
<sequence length="250" mass="28249">MKPIAVILAAGMSTRLRPLTEDRPKCLLKVGPKAILDWQLEALQSVGVSDLVVVVGYRKEMIQEHIRLHHPSFSVRFVENVAYEKTNTLFSLKEALLVLDGDFYYMNADVVYDKRILQRLQAGTDGGFLAIDKKQCRDEEVKVVVEHGRVAEIGKHLNPEHCEGEFIGVAKFTGDFARRFRQQVLDLAVPGNEMKFFEYALDAMADKSDMIPVDITGLPCVEIDFPEDYAFATEQVVRHLVDAEEENAHV</sequence>